<name>A0A7C9EY96_OPUST</name>
<protein>
    <submittedName>
        <fullName evidence="1">Uncharacterized protein</fullName>
    </submittedName>
</protein>
<dbReference type="AlphaFoldDB" id="A0A7C9EY96"/>
<evidence type="ECO:0000313" key="1">
    <source>
        <dbReference type="EMBL" id="MBA4675665.1"/>
    </source>
</evidence>
<dbReference type="EMBL" id="GISG01268480">
    <property type="protein sequence ID" value="MBA4675666.1"/>
    <property type="molecule type" value="Transcribed_RNA"/>
</dbReference>
<sequence>MTSCLAKLPNSIEVSRQVQECELKHLDPECQLMALDAGCCVETASFRLCHAWRVGLILPLHNLWLLQGLVWKRLGHQLCYSRKNKKGHRLNVCCVPISSSVKGSKLSFSIVE</sequence>
<reference evidence="1" key="1">
    <citation type="journal article" date="2013" name="J. Plant Res.">
        <title>Effect of fungi and light on seed germination of three Opuntia species from semiarid lands of central Mexico.</title>
        <authorList>
            <person name="Delgado-Sanchez P."/>
            <person name="Jimenez-Bremont J.F."/>
            <person name="Guerrero-Gonzalez Mde L."/>
            <person name="Flores J."/>
        </authorList>
    </citation>
    <scope>NUCLEOTIDE SEQUENCE</scope>
    <source>
        <tissue evidence="1">Cladode</tissue>
    </source>
</reference>
<organism evidence="1">
    <name type="scientific">Opuntia streptacantha</name>
    <name type="common">Prickly pear cactus</name>
    <name type="synonym">Opuntia cardona</name>
    <dbReference type="NCBI Taxonomy" id="393608"/>
    <lineage>
        <taxon>Eukaryota</taxon>
        <taxon>Viridiplantae</taxon>
        <taxon>Streptophyta</taxon>
        <taxon>Embryophyta</taxon>
        <taxon>Tracheophyta</taxon>
        <taxon>Spermatophyta</taxon>
        <taxon>Magnoliopsida</taxon>
        <taxon>eudicotyledons</taxon>
        <taxon>Gunneridae</taxon>
        <taxon>Pentapetalae</taxon>
        <taxon>Caryophyllales</taxon>
        <taxon>Cactineae</taxon>
        <taxon>Cactaceae</taxon>
        <taxon>Opuntioideae</taxon>
        <taxon>Opuntia</taxon>
    </lineage>
</organism>
<reference evidence="1" key="2">
    <citation type="submission" date="2020-07" db="EMBL/GenBank/DDBJ databases">
        <authorList>
            <person name="Vera ALvarez R."/>
            <person name="Arias-Moreno D.M."/>
            <person name="Jimenez-Jacinto V."/>
            <person name="Jimenez-Bremont J.F."/>
            <person name="Swaminathan K."/>
            <person name="Moose S.P."/>
            <person name="Guerrero-Gonzalez M.L."/>
            <person name="Marino-Ramirez L."/>
            <person name="Landsman D."/>
            <person name="Rodriguez-Kessler M."/>
            <person name="Delgado-Sanchez P."/>
        </authorList>
    </citation>
    <scope>NUCLEOTIDE SEQUENCE</scope>
    <source>
        <tissue evidence="1">Cladode</tissue>
    </source>
</reference>
<proteinExistence type="predicted"/>
<dbReference type="EMBL" id="GISG01268479">
    <property type="protein sequence ID" value="MBA4675665.1"/>
    <property type="molecule type" value="Transcribed_RNA"/>
</dbReference>
<accession>A0A7C9EY96</accession>